<dbReference type="GO" id="GO:0016987">
    <property type="term" value="F:sigma factor activity"/>
    <property type="evidence" value="ECO:0007669"/>
    <property type="project" value="UniProtKB-KW"/>
</dbReference>
<protein>
    <recommendedName>
        <fullName evidence="10">HTH luxR-type domain-containing protein</fullName>
    </recommendedName>
</protein>
<gene>
    <name evidence="8" type="ORF">A3I33_00400</name>
</gene>
<dbReference type="PANTHER" id="PTHR43133:SF8">
    <property type="entry name" value="RNA POLYMERASE SIGMA FACTOR HI_1459-RELATED"/>
    <property type="match status" value="1"/>
</dbReference>
<dbReference type="CDD" id="cd06171">
    <property type="entry name" value="Sigma70_r4"/>
    <property type="match status" value="1"/>
</dbReference>
<evidence type="ECO:0000313" key="8">
    <source>
        <dbReference type="EMBL" id="OGY61567.1"/>
    </source>
</evidence>
<evidence type="ECO:0000256" key="2">
    <source>
        <dbReference type="ARBA" id="ARBA00023015"/>
    </source>
</evidence>
<dbReference type="GO" id="GO:0003677">
    <property type="term" value="F:DNA binding"/>
    <property type="evidence" value="ECO:0007669"/>
    <property type="project" value="UniProtKB-KW"/>
</dbReference>
<evidence type="ECO:0000256" key="5">
    <source>
        <dbReference type="ARBA" id="ARBA00023163"/>
    </source>
</evidence>
<evidence type="ECO:0000256" key="1">
    <source>
        <dbReference type="ARBA" id="ARBA00010641"/>
    </source>
</evidence>
<dbReference type="PANTHER" id="PTHR43133">
    <property type="entry name" value="RNA POLYMERASE ECF-TYPE SIGMA FACTO"/>
    <property type="match status" value="1"/>
</dbReference>
<dbReference type="Proteomes" id="UP000176544">
    <property type="component" value="Unassembled WGS sequence"/>
</dbReference>
<evidence type="ECO:0000256" key="4">
    <source>
        <dbReference type="ARBA" id="ARBA00023125"/>
    </source>
</evidence>
<dbReference type="InterPro" id="IPR013249">
    <property type="entry name" value="RNA_pol_sigma70_r4_t2"/>
</dbReference>
<comment type="caution">
    <text evidence="8">The sequence shown here is derived from an EMBL/GenBank/DDBJ whole genome shotgun (WGS) entry which is preliminary data.</text>
</comment>
<keyword evidence="2" id="KW-0805">Transcription regulation</keyword>
<dbReference type="InterPro" id="IPR007627">
    <property type="entry name" value="RNA_pol_sigma70_r2"/>
</dbReference>
<comment type="similarity">
    <text evidence="1">Belongs to the sigma-70 factor family. ECF subfamily.</text>
</comment>
<sequence>MDKQENTNLANLIGEARNGNTDAFRVIFDQFVDRLYGYSLSRTATREDALDVVQDTFVDLWDGLTKFEYRSDEEFSGFVFKVLKRKIAKQHRARRGDVPLDDLGSEEGYEIEVEDYRFVMDGVDSLSPKYREVVRLRYWSGLTFGEIAAVLNTNEGTVKVRHHRAIEKLRGKIKK</sequence>
<accession>A0A1G1ZD28</accession>
<reference evidence="8 9" key="1">
    <citation type="journal article" date="2016" name="Nat. Commun.">
        <title>Thousands of microbial genomes shed light on interconnected biogeochemical processes in an aquifer system.</title>
        <authorList>
            <person name="Anantharaman K."/>
            <person name="Brown C.T."/>
            <person name="Hug L.A."/>
            <person name="Sharon I."/>
            <person name="Castelle C.J."/>
            <person name="Probst A.J."/>
            <person name="Thomas B.C."/>
            <person name="Singh A."/>
            <person name="Wilkins M.J."/>
            <person name="Karaoz U."/>
            <person name="Brodie E.L."/>
            <person name="Williams K.H."/>
            <person name="Hubbard S.S."/>
            <person name="Banfield J.F."/>
        </authorList>
    </citation>
    <scope>NUCLEOTIDE SEQUENCE [LARGE SCALE GENOMIC DNA]</scope>
</reference>
<dbReference type="InterPro" id="IPR039425">
    <property type="entry name" value="RNA_pol_sigma-70-like"/>
</dbReference>
<name>A0A1G1ZD28_9BACT</name>
<evidence type="ECO:0000259" key="7">
    <source>
        <dbReference type="Pfam" id="PF08281"/>
    </source>
</evidence>
<dbReference type="InterPro" id="IPR036388">
    <property type="entry name" value="WH-like_DNA-bd_sf"/>
</dbReference>
<dbReference type="Pfam" id="PF04542">
    <property type="entry name" value="Sigma70_r2"/>
    <property type="match status" value="1"/>
</dbReference>
<dbReference type="NCBIfam" id="TIGR02937">
    <property type="entry name" value="sigma70-ECF"/>
    <property type="match status" value="1"/>
</dbReference>
<dbReference type="Gene3D" id="1.10.10.10">
    <property type="entry name" value="Winged helix-like DNA-binding domain superfamily/Winged helix DNA-binding domain"/>
    <property type="match status" value="1"/>
</dbReference>
<organism evidence="8 9">
    <name type="scientific">Candidatus Colwellbacteria bacterium RIFCSPLOWO2_02_FULL_45_11</name>
    <dbReference type="NCBI Taxonomy" id="1797692"/>
    <lineage>
        <taxon>Bacteria</taxon>
        <taxon>Candidatus Colwelliibacteriota</taxon>
    </lineage>
</organism>
<feature type="domain" description="RNA polymerase sigma-70 region 2" evidence="6">
    <location>
        <begin position="28"/>
        <end position="95"/>
    </location>
</feature>
<proteinExistence type="inferred from homology"/>
<keyword evidence="5" id="KW-0804">Transcription</keyword>
<dbReference type="Gene3D" id="1.10.1740.10">
    <property type="match status" value="1"/>
</dbReference>
<dbReference type="GO" id="GO:0006352">
    <property type="term" value="P:DNA-templated transcription initiation"/>
    <property type="evidence" value="ECO:0007669"/>
    <property type="project" value="InterPro"/>
</dbReference>
<dbReference type="SUPFAM" id="SSF88946">
    <property type="entry name" value="Sigma2 domain of RNA polymerase sigma factors"/>
    <property type="match status" value="1"/>
</dbReference>
<evidence type="ECO:0000256" key="3">
    <source>
        <dbReference type="ARBA" id="ARBA00023082"/>
    </source>
</evidence>
<dbReference type="InterPro" id="IPR013325">
    <property type="entry name" value="RNA_pol_sigma_r2"/>
</dbReference>
<evidence type="ECO:0000313" key="9">
    <source>
        <dbReference type="Proteomes" id="UP000176544"/>
    </source>
</evidence>
<dbReference type="STRING" id="1797692.A3I33_00400"/>
<evidence type="ECO:0000259" key="6">
    <source>
        <dbReference type="Pfam" id="PF04542"/>
    </source>
</evidence>
<feature type="domain" description="RNA polymerase sigma factor 70 region 4 type 2" evidence="7">
    <location>
        <begin position="123"/>
        <end position="169"/>
    </location>
</feature>
<dbReference type="Pfam" id="PF08281">
    <property type="entry name" value="Sigma70_r4_2"/>
    <property type="match status" value="1"/>
</dbReference>
<evidence type="ECO:0008006" key="10">
    <source>
        <dbReference type="Google" id="ProtNLM"/>
    </source>
</evidence>
<dbReference type="EMBL" id="MHJA01000006">
    <property type="protein sequence ID" value="OGY61567.1"/>
    <property type="molecule type" value="Genomic_DNA"/>
</dbReference>
<keyword evidence="3" id="KW-0731">Sigma factor</keyword>
<dbReference type="AlphaFoldDB" id="A0A1G1ZD28"/>
<dbReference type="InterPro" id="IPR014284">
    <property type="entry name" value="RNA_pol_sigma-70_dom"/>
</dbReference>
<dbReference type="InterPro" id="IPR013324">
    <property type="entry name" value="RNA_pol_sigma_r3/r4-like"/>
</dbReference>
<keyword evidence="4" id="KW-0238">DNA-binding</keyword>
<dbReference type="SUPFAM" id="SSF88659">
    <property type="entry name" value="Sigma3 and sigma4 domains of RNA polymerase sigma factors"/>
    <property type="match status" value="1"/>
</dbReference>